<dbReference type="PIRSF" id="PIRSF000535">
    <property type="entry name" value="1PFK/6PFK/LacC"/>
    <property type="match status" value="1"/>
</dbReference>
<dbReference type="PROSITE" id="PS00583">
    <property type="entry name" value="PFKB_KINASES_1"/>
    <property type="match status" value="1"/>
</dbReference>
<dbReference type="NCBIfam" id="TIGR03168">
    <property type="entry name" value="1-PFK"/>
    <property type="match status" value="1"/>
</dbReference>
<dbReference type="InterPro" id="IPR022463">
    <property type="entry name" value="1-PFruKinase"/>
</dbReference>
<keyword evidence="4 8" id="KW-0418">Kinase</keyword>
<dbReference type="GO" id="GO:0005524">
    <property type="term" value="F:ATP binding"/>
    <property type="evidence" value="ECO:0007669"/>
    <property type="project" value="UniProtKB-UniRule"/>
</dbReference>
<gene>
    <name evidence="10" type="ORF">GY4MC1_2125</name>
</gene>
<dbReference type="PANTHER" id="PTHR46566:SF1">
    <property type="entry name" value="1-PHOSPHOFRUCTOKINASE"/>
    <property type="match status" value="1"/>
</dbReference>
<evidence type="ECO:0000256" key="3">
    <source>
        <dbReference type="ARBA" id="ARBA00022741"/>
    </source>
</evidence>
<evidence type="ECO:0000256" key="8">
    <source>
        <dbReference type="RuleBase" id="RU369061"/>
    </source>
</evidence>
<dbReference type="Pfam" id="PF00294">
    <property type="entry name" value="PfkB"/>
    <property type="match status" value="1"/>
</dbReference>
<evidence type="ECO:0000256" key="5">
    <source>
        <dbReference type="ARBA" id="ARBA00022840"/>
    </source>
</evidence>
<comment type="similarity">
    <text evidence="1">Belongs to the carbohydrate kinase pfkB family.</text>
</comment>
<dbReference type="PROSITE" id="PS00584">
    <property type="entry name" value="PFKB_KINASES_2"/>
    <property type="match status" value="1"/>
</dbReference>
<dbReference type="FunFam" id="3.40.1190.20:FF:000001">
    <property type="entry name" value="Phosphofructokinase"/>
    <property type="match status" value="1"/>
</dbReference>
<dbReference type="GO" id="GO:0016052">
    <property type="term" value="P:carbohydrate catabolic process"/>
    <property type="evidence" value="ECO:0007669"/>
    <property type="project" value="UniProtKB-ARBA"/>
</dbReference>
<dbReference type="GO" id="GO:0044281">
    <property type="term" value="P:small molecule metabolic process"/>
    <property type="evidence" value="ECO:0007669"/>
    <property type="project" value="UniProtKB-ARBA"/>
</dbReference>
<keyword evidence="3 7" id="KW-0547">Nucleotide-binding</keyword>
<keyword evidence="2 7" id="KW-0808">Transferase</keyword>
<dbReference type="EC" id="2.7.1.144" evidence="7"/>
<dbReference type="InterPro" id="IPR017583">
    <property type="entry name" value="Tagatose/fructose_Pkinase"/>
</dbReference>
<organism evidence="10">
    <name type="scientific">Geobacillus sp. (strain Y4.1MC1)</name>
    <dbReference type="NCBI Taxonomy" id="581103"/>
    <lineage>
        <taxon>Bacteria</taxon>
        <taxon>Bacillati</taxon>
        <taxon>Bacillota</taxon>
        <taxon>Bacilli</taxon>
        <taxon>Bacillales</taxon>
        <taxon>Anoxybacillaceae</taxon>
        <taxon>Geobacillus</taxon>
    </lineage>
</organism>
<dbReference type="InterPro" id="IPR011611">
    <property type="entry name" value="PfkB_dom"/>
</dbReference>
<evidence type="ECO:0000256" key="6">
    <source>
        <dbReference type="ARBA" id="ARBA00047745"/>
    </source>
</evidence>
<dbReference type="GO" id="GO:0008662">
    <property type="term" value="F:1-phosphofructokinase activity"/>
    <property type="evidence" value="ECO:0007669"/>
    <property type="project" value="UniProtKB-UniRule"/>
</dbReference>
<dbReference type="InterPro" id="IPR029056">
    <property type="entry name" value="Ribokinase-like"/>
</dbReference>
<dbReference type="CDD" id="cd01164">
    <property type="entry name" value="FruK_PfkB_like"/>
    <property type="match status" value="1"/>
</dbReference>
<evidence type="ECO:0000313" key="10">
    <source>
        <dbReference type="EMBL" id="ADP74867.1"/>
    </source>
</evidence>
<comment type="function">
    <text evidence="8">Catalyzes the ATP-dependent phosphorylation of fructose-l-phosphate to fructose-l,6-bisphosphate.</text>
</comment>
<sequence length="303" mass="32856">MIYTCTLNPSVDYIVHVDELRVGELNRAVKTLTFPGGKGINVSRVLKRLGVESTALGFIGGFTGSFIIEQLQNENIACDFVEVPGNTRINVKLKSGTETEINGQGPVIEPKYEEALIKKMQALTENDVVVLAGSVPSSSSPDIYEQIIEEAKKRKAKVVVDTSGPALKQLLARKPFLAKPNHKELAELFETSLHSKDEIIVYGRRLVELGVENVIVSMAGNGAFYFNKEMALFAEAPKGTVKNSVGAGDSMVAGFLAAYTSGKSVEEAFAYSVASGSATAFSEDLCTKDRVEQLVHEVNIMRF</sequence>
<comment type="pathway">
    <text evidence="7">Carbohydrate metabolism; D-tagatose 6-phosphate degradation; D-glyceraldehyde 3-phosphate and glycerone phosphate from D-tagatose 6-phosphate: step 1/2.</text>
</comment>
<name>A0A7U4DKU7_GEOS0</name>
<dbReference type="GO" id="GO:2001059">
    <property type="term" value="P:D-tagatose 6-phosphate catabolic process"/>
    <property type="evidence" value="ECO:0007669"/>
    <property type="project" value="UniProtKB-UniPathway"/>
</dbReference>
<dbReference type="GO" id="GO:0009024">
    <property type="term" value="F:tagatose-6-phosphate kinase activity"/>
    <property type="evidence" value="ECO:0007669"/>
    <property type="project" value="UniProtKB-EC"/>
</dbReference>
<comment type="similarity">
    <text evidence="7">Belongs to the carbohydrate kinase PfkB family. LacC subfamily.</text>
</comment>
<dbReference type="EMBL" id="CP002293">
    <property type="protein sequence ID" value="ADP74867.1"/>
    <property type="molecule type" value="Genomic_DNA"/>
</dbReference>
<evidence type="ECO:0000256" key="1">
    <source>
        <dbReference type="ARBA" id="ARBA00005380"/>
    </source>
</evidence>
<keyword evidence="5 7" id="KW-0067">ATP-binding</keyword>
<dbReference type="Gene3D" id="3.40.1190.20">
    <property type="match status" value="1"/>
</dbReference>
<evidence type="ECO:0000256" key="7">
    <source>
        <dbReference type="PIRNR" id="PIRNR000535"/>
    </source>
</evidence>
<proteinExistence type="inferred from homology"/>
<dbReference type="AlphaFoldDB" id="A0A7U4DKU7"/>
<dbReference type="GO" id="GO:0005988">
    <property type="term" value="P:lactose metabolic process"/>
    <property type="evidence" value="ECO:0007669"/>
    <property type="project" value="UniProtKB-KW"/>
</dbReference>
<reference evidence="10" key="1">
    <citation type="submission" date="2010-10" db="EMBL/GenBank/DDBJ databases">
        <title>Complete sequence of chromosome of Geobacillus sp. Y4.1MC1.</title>
        <authorList>
            <consortium name="US DOE Joint Genome Institute"/>
            <person name="Lucas S."/>
            <person name="Copeland A."/>
            <person name="Lapidus A."/>
            <person name="Cheng J.-F."/>
            <person name="Bruce D."/>
            <person name="Goodwin L."/>
            <person name="Pitluck S."/>
            <person name="Chertkov O."/>
            <person name="Zhang X."/>
            <person name="Detter J.C."/>
            <person name="Han C."/>
            <person name="Tapia R."/>
            <person name="Land M."/>
            <person name="Hauser L."/>
            <person name="Jeffries C."/>
            <person name="Kyrpides N."/>
            <person name="Ivanova N."/>
            <person name="Ovchinnikova G."/>
            <person name="Brumm P."/>
            <person name="Mead D."/>
            <person name="Woyke T."/>
        </authorList>
    </citation>
    <scope>NUCLEOTIDE SEQUENCE [LARGE SCALE GENOMIC DNA]</scope>
    <source>
        <strain evidence="10">Y4.1MC1</strain>
    </source>
</reference>
<evidence type="ECO:0000259" key="9">
    <source>
        <dbReference type="Pfam" id="PF00294"/>
    </source>
</evidence>
<accession>A0A7U4DKU7</accession>
<dbReference type="NCBIfam" id="TIGR03828">
    <property type="entry name" value="pfkB"/>
    <property type="match status" value="1"/>
</dbReference>
<protein>
    <recommendedName>
        <fullName evidence="7">Tagatose-6-phosphate kinase</fullName>
        <ecNumber evidence="7">2.7.1.144</ecNumber>
    </recommendedName>
</protein>
<comment type="catalytic activity">
    <reaction evidence="6 8">
        <text>beta-D-fructose 1-phosphate + ATP = beta-D-fructose 1,6-bisphosphate + ADP + H(+)</text>
        <dbReference type="Rhea" id="RHEA:14213"/>
        <dbReference type="ChEBI" id="CHEBI:15378"/>
        <dbReference type="ChEBI" id="CHEBI:30616"/>
        <dbReference type="ChEBI" id="CHEBI:32966"/>
        <dbReference type="ChEBI" id="CHEBI:138881"/>
        <dbReference type="ChEBI" id="CHEBI:456216"/>
        <dbReference type="EC" id="2.7.1.56"/>
    </reaction>
</comment>
<dbReference type="UniPathway" id="UPA00704">
    <property type="reaction ID" value="UER00715"/>
</dbReference>
<evidence type="ECO:0000256" key="2">
    <source>
        <dbReference type="ARBA" id="ARBA00022679"/>
    </source>
</evidence>
<evidence type="ECO:0000256" key="4">
    <source>
        <dbReference type="ARBA" id="ARBA00022777"/>
    </source>
</evidence>
<dbReference type="PANTHER" id="PTHR46566">
    <property type="entry name" value="1-PHOSPHOFRUCTOKINASE-RELATED"/>
    <property type="match status" value="1"/>
</dbReference>
<keyword evidence="7" id="KW-0423">Lactose metabolism</keyword>
<dbReference type="KEGG" id="gmc:GY4MC1_2125"/>
<dbReference type="SUPFAM" id="SSF53613">
    <property type="entry name" value="Ribokinase-like"/>
    <property type="match status" value="1"/>
</dbReference>
<dbReference type="GO" id="GO:0005829">
    <property type="term" value="C:cytosol"/>
    <property type="evidence" value="ECO:0007669"/>
    <property type="project" value="TreeGrafter"/>
</dbReference>
<dbReference type="InterPro" id="IPR002173">
    <property type="entry name" value="Carboh/pur_kinase_PfkB_CS"/>
</dbReference>
<comment type="catalytic activity">
    <reaction evidence="7">
        <text>D-tagatofuranose 6-phosphate + ATP = D-tagatofuranose 1,6-bisphosphate + ADP + H(+)</text>
        <dbReference type="Rhea" id="RHEA:12420"/>
        <dbReference type="ChEBI" id="CHEBI:15378"/>
        <dbReference type="ChEBI" id="CHEBI:30616"/>
        <dbReference type="ChEBI" id="CHEBI:58694"/>
        <dbReference type="ChEBI" id="CHEBI:58695"/>
        <dbReference type="ChEBI" id="CHEBI:456216"/>
        <dbReference type="EC" id="2.7.1.144"/>
    </reaction>
</comment>
<feature type="domain" description="Carbohydrate kinase PfkB" evidence="9">
    <location>
        <begin position="10"/>
        <end position="283"/>
    </location>
</feature>